<dbReference type="EMBL" id="CAJVPZ010097513">
    <property type="protein sequence ID" value="CAG8819482.1"/>
    <property type="molecule type" value="Genomic_DNA"/>
</dbReference>
<sequence length="67" mass="7717">TEENETQTFLNLHSEDNDPLFLHAKDSEQTATNKRHCTDEPVLERQDKEMTSLCNTEKAPKKSGQEQ</sequence>
<keyword evidence="3" id="KW-1185">Reference proteome</keyword>
<comment type="caution">
    <text evidence="2">The sequence shown here is derived from an EMBL/GenBank/DDBJ whole genome shotgun (WGS) entry which is preliminary data.</text>
</comment>
<evidence type="ECO:0000313" key="3">
    <source>
        <dbReference type="Proteomes" id="UP000789396"/>
    </source>
</evidence>
<dbReference type="Proteomes" id="UP000789396">
    <property type="component" value="Unassembled WGS sequence"/>
</dbReference>
<organism evidence="2 3">
    <name type="scientific">Racocetra fulgida</name>
    <dbReference type="NCBI Taxonomy" id="60492"/>
    <lineage>
        <taxon>Eukaryota</taxon>
        <taxon>Fungi</taxon>
        <taxon>Fungi incertae sedis</taxon>
        <taxon>Mucoromycota</taxon>
        <taxon>Glomeromycotina</taxon>
        <taxon>Glomeromycetes</taxon>
        <taxon>Diversisporales</taxon>
        <taxon>Gigasporaceae</taxon>
        <taxon>Racocetra</taxon>
    </lineage>
</organism>
<accession>A0A9N9PGU2</accession>
<evidence type="ECO:0000256" key="1">
    <source>
        <dbReference type="SAM" id="MobiDB-lite"/>
    </source>
</evidence>
<gene>
    <name evidence="2" type="ORF">RFULGI_LOCUS19513</name>
</gene>
<feature type="region of interest" description="Disordered" evidence="1">
    <location>
        <begin position="26"/>
        <end position="67"/>
    </location>
</feature>
<evidence type="ECO:0000313" key="2">
    <source>
        <dbReference type="EMBL" id="CAG8819482.1"/>
    </source>
</evidence>
<feature type="compositionally biased region" description="Basic and acidic residues" evidence="1">
    <location>
        <begin position="58"/>
        <end position="67"/>
    </location>
</feature>
<protein>
    <submittedName>
        <fullName evidence="2">17383_t:CDS:1</fullName>
    </submittedName>
</protein>
<reference evidence="2" key="1">
    <citation type="submission" date="2021-06" db="EMBL/GenBank/DDBJ databases">
        <authorList>
            <person name="Kallberg Y."/>
            <person name="Tangrot J."/>
            <person name="Rosling A."/>
        </authorList>
    </citation>
    <scope>NUCLEOTIDE SEQUENCE</scope>
    <source>
        <strain evidence="2">IN212</strain>
    </source>
</reference>
<dbReference type="AlphaFoldDB" id="A0A9N9PGU2"/>
<feature type="non-terminal residue" evidence="2">
    <location>
        <position position="1"/>
    </location>
</feature>
<name>A0A9N9PGU2_9GLOM</name>
<feature type="compositionally biased region" description="Basic and acidic residues" evidence="1">
    <location>
        <begin position="36"/>
        <end position="50"/>
    </location>
</feature>
<feature type="non-terminal residue" evidence="2">
    <location>
        <position position="67"/>
    </location>
</feature>
<proteinExistence type="predicted"/>